<dbReference type="Proteomes" id="UP000542776">
    <property type="component" value="Unassembled WGS sequence"/>
</dbReference>
<reference evidence="3 4" key="1">
    <citation type="submission" date="2020-08" db="EMBL/GenBank/DDBJ databases">
        <title>Genomic Encyclopedia of Type Strains, Phase IV (KMG-IV): sequencing the most valuable type-strain genomes for metagenomic binning, comparative biology and taxonomic classification.</title>
        <authorList>
            <person name="Goeker M."/>
        </authorList>
    </citation>
    <scope>NUCLEOTIDE SEQUENCE [LARGE SCALE GENOMIC DNA]</scope>
    <source>
        <strain evidence="3 4">DSM 102238</strain>
    </source>
</reference>
<dbReference type="PANTHER" id="PTHR38599">
    <property type="entry name" value="CUPIN DOMAIN PROTEIN (AFU_ORTHOLOGUE AFUA_3G13620)"/>
    <property type="match status" value="1"/>
</dbReference>
<keyword evidence="4" id="KW-1185">Reference proteome</keyword>
<dbReference type="InterPro" id="IPR013096">
    <property type="entry name" value="Cupin_2"/>
</dbReference>
<dbReference type="Gene3D" id="2.60.120.10">
    <property type="entry name" value="Jelly Rolls"/>
    <property type="match status" value="1"/>
</dbReference>
<dbReference type="SUPFAM" id="SSF51182">
    <property type="entry name" value="RmlC-like cupins"/>
    <property type="match status" value="1"/>
</dbReference>
<evidence type="ECO:0000259" key="2">
    <source>
        <dbReference type="Pfam" id="PF07883"/>
    </source>
</evidence>
<name>A0A7W6H8E9_9HYPH</name>
<evidence type="ECO:0000313" key="4">
    <source>
        <dbReference type="Proteomes" id="UP000542776"/>
    </source>
</evidence>
<dbReference type="PANTHER" id="PTHR38599:SF1">
    <property type="entry name" value="CUPIN DOMAIN PROTEIN (AFU_ORTHOLOGUE AFUA_3G13620)"/>
    <property type="match status" value="1"/>
</dbReference>
<dbReference type="GO" id="GO:0051213">
    <property type="term" value="F:dioxygenase activity"/>
    <property type="evidence" value="ECO:0007669"/>
    <property type="project" value="UniProtKB-KW"/>
</dbReference>
<accession>A0A7W6H8E9</accession>
<proteinExistence type="predicted"/>
<evidence type="ECO:0000256" key="1">
    <source>
        <dbReference type="SAM" id="Phobius"/>
    </source>
</evidence>
<keyword evidence="3" id="KW-0223">Dioxygenase</keyword>
<dbReference type="EMBL" id="JACIEK010000018">
    <property type="protein sequence ID" value="MBB4000331.1"/>
    <property type="molecule type" value="Genomic_DNA"/>
</dbReference>
<sequence length="168" mass="17475">MNSPFCLGARASQSLPLVAGALIGVALLAGAAMVRMPLRAWLAEPVRMMEHAEMGPLARPATVVTPVACTPLPDVAGKSITTALVYFPPSAFTPEHRHPGSVTAYVLSGAIRSQLAGAKVETYSAGQTWFEPPGIVHDFAENASSTQSANLLATFVADGDCGPLTIFN</sequence>
<dbReference type="Pfam" id="PF07883">
    <property type="entry name" value="Cupin_2"/>
    <property type="match status" value="1"/>
</dbReference>
<dbReference type="AlphaFoldDB" id="A0A7W6H8E9"/>
<keyword evidence="3" id="KW-0560">Oxidoreductase</keyword>
<evidence type="ECO:0000313" key="3">
    <source>
        <dbReference type="EMBL" id="MBB4000331.1"/>
    </source>
</evidence>
<feature type="transmembrane region" description="Helical" evidence="1">
    <location>
        <begin position="17"/>
        <end position="38"/>
    </location>
</feature>
<dbReference type="CDD" id="cd02234">
    <property type="entry name" value="cupin_BLR7677-like"/>
    <property type="match status" value="1"/>
</dbReference>
<dbReference type="InterPro" id="IPR014710">
    <property type="entry name" value="RmlC-like_jellyroll"/>
</dbReference>
<keyword evidence="1" id="KW-0472">Membrane</keyword>
<protein>
    <submittedName>
        <fullName evidence="3">Quercetin dioxygenase-like cupin family protein</fullName>
    </submittedName>
</protein>
<organism evidence="3 4">
    <name type="scientific">Aureimonas pseudogalii</name>
    <dbReference type="NCBI Taxonomy" id="1744844"/>
    <lineage>
        <taxon>Bacteria</taxon>
        <taxon>Pseudomonadati</taxon>
        <taxon>Pseudomonadota</taxon>
        <taxon>Alphaproteobacteria</taxon>
        <taxon>Hyphomicrobiales</taxon>
        <taxon>Aurantimonadaceae</taxon>
        <taxon>Aureimonas</taxon>
    </lineage>
</organism>
<feature type="domain" description="Cupin type-2" evidence="2">
    <location>
        <begin position="84"/>
        <end position="152"/>
    </location>
</feature>
<keyword evidence="1" id="KW-0812">Transmembrane</keyword>
<gene>
    <name evidence="3" type="ORF">GGR04_004208</name>
</gene>
<dbReference type="InterPro" id="IPR011051">
    <property type="entry name" value="RmlC_Cupin_sf"/>
</dbReference>
<dbReference type="RefSeq" id="WP_183202088.1">
    <property type="nucleotide sequence ID" value="NZ_JACIEK010000018.1"/>
</dbReference>
<comment type="caution">
    <text evidence="3">The sequence shown here is derived from an EMBL/GenBank/DDBJ whole genome shotgun (WGS) entry which is preliminary data.</text>
</comment>
<keyword evidence="1" id="KW-1133">Transmembrane helix</keyword>